<gene>
    <name evidence="1" type="ORF">ALEPTO_LOCUS5043</name>
</gene>
<name>A0A9N9FGV8_9GLOM</name>
<evidence type="ECO:0000313" key="2">
    <source>
        <dbReference type="Proteomes" id="UP000789508"/>
    </source>
</evidence>
<proteinExistence type="predicted"/>
<accession>A0A9N9FGV8</accession>
<comment type="caution">
    <text evidence="1">The sequence shown here is derived from an EMBL/GenBank/DDBJ whole genome shotgun (WGS) entry which is preliminary data.</text>
</comment>
<dbReference type="Proteomes" id="UP000789508">
    <property type="component" value="Unassembled WGS sequence"/>
</dbReference>
<dbReference type="EMBL" id="CAJVPS010001314">
    <property type="protein sequence ID" value="CAG8533292.1"/>
    <property type="molecule type" value="Genomic_DNA"/>
</dbReference>
<dbReference type="SUPFAM" id="SSF47095">
    <property type="entry name" value="HMG-box"/>
    <property type="match status" value="1"/>
</dbReference>
<evidence type="ECO:0000313" key="1">
    <source>
        <dbReference type="EMBL" id="CAG8533292.1"/>
    </source>
</evidence>
<organism evidence="1 2">
    <name type="scientific">Ambispora leptoticha</name>
    <dbReference type="NCBI Taxonomy" id="144679"/>
    <lineage>
        <taxon>Eukaryota</taxon>
        <taxon>Fungi</taxon>
        <taxon>Fungi incertae sedis</taxon>
        <taxon>Mucoromycota</taxon>
        <taxon>Glomeromycotina</taxon>
        <taxon>Glomeromycetes</taxon>
        <taxon>Archaeosporales</taxon>
        <taxon>Ambisporaceae</taxon>
        <taxon>Ambispora</taxon>
    </lineage>
</organism>
<dbReference type="AlphaFoldDB" id="A0A9N9FGV8"/>
<sequence length="399" mass="44653">MANHNFYNIVNASVEPLMVILSTINRVSKIEVCRHELSLEKLQEKELIVQRKNKDRKPVNPSFLYRMTCAKSKKINSRDWCCDKQDCILNTNSTSTILKNTWSKLPEDFRKVFKELYKTLKEERSRPQADYVFISEDPILRSTFNSQDWTLIDDYTTAPTNYLGDLSSHSNSPNIIATTNDLGGVSFSLDDPQAALNFSNIDLIQGDVSTNLNSPHPFINSSSYGNSNTIVTTGTSNNLSIGPGSAPFNPDDPQSVLSLQDSDLLIDPRHVSSNLNLQSVINLQNSSNIAANMQMYNNHSSYHSIDLDDFQTTFNLQNVDSTSHGSSFNTFIDASFNILQSSPNLQYNDSDLFPYINSPNTLPTHTNNNYGPDNAPTSLDGLQSVFDLQNIDWSPHSNS</sequence>
<keyword evidence="2" id="KW-1185">Reference proteome</keyword>
<dbReference type="InterPro" id="IPR036910">
    <property type="entry name" value="HMG_box_dom_sf"/>
</dbReference>
<reference evidence="1" key="1">
    <citation type="submission" date="2021-06" db="EMBL/GenBank/DDBJ databases">
        <authorList>
            <person name="Kallberg Y."/>
            <person name="Tangrot J."/>
            <person name="Rosling A."/>
        </authorList>
    </citation>
    <scope>NUCLEOTIDE SEQUENCE</scope>
    <source>
        <strain evidence="1">FL130A</strain>
    </source>
</reference>
<protein>
    <submittedName>
        <fullName evidence="1">217_t:CDS:1</fullName>
    </submittedName>
</protein>